<feature type="transmembrane region" description="Helical" evidence="1">
    <location>
        <begin position="58"/>
        <end position="76"/>
    </location>
</feature>
<protein>
    <submittedName>
        <fullName evidence="2">Uncharacterized protein</fullName>
    </submittedName>
</protein>
<keyword evidence="1" id="KW-0472">Membrane</keyword>
<keyword evidence="1" id="KW-0812">Transmembrane</keyword>
<dbReference type="AlphaFoldDB" id="A0A6C0IG63"/>
<feature type="transmembrane region" description="Helical" evidence="1">
    <location>
        <begin position="32"/>
        <end position="51"/>
    </location>
</feature>
<organism evidence="2">
    <name type="scientific">viral metagenome</name>
    <dbReference type="NCBI Taxonomy" id="1070528"/>
    <lineage>
        <taxon>unclassified sequences</taxon>
        <taxon>metagenomes</taxon>
        <taxon>organismal metagenomes</taxon>
    </lineage>
</organism>
<evidence type="ECO:0000256" key="1">
    <source>
        <dbReference type="SAM" id="Phobius"/>
    </source>
</evidence>
<name>A0A6C0IG63_9ZZZZ</name>
<sequence>MKALRGDLIFSYWIYVWYLLYIFNYTTYNPKIALMIGLVDNIIMLFLMLYYNTPKRTLLIFVLVNTLIKVVPLYYLRKDNDAVKWKDIYFTCILFIIFVLWLHLNKQNLVGNVKMIYDSLLYGKDKTPVMALINNIENHFKNIQIF</sequence>
<proteinExistence type="predicted"/>
<accession>A0A6C0IG63</accession>
<feature type="transmembrane region" description="Helical" evidence="1">
    <location>
        <begin position="7"/>
        <end position="26"/>
    </location>
</feature>
<reference evidence="2" key="1">
    <citation type="journal article" date="2020" name="Nature">
        <title>Giant virus diversity and host interactions through global metagenomics.</title>
        <authorList>
            <person name="Schulz F."/>
            <person name="Roux S."/>
            <person name="Paez-Espino D."/>
            <person name="Jungbluth S."/>
            <person name="Walsh D.A."/>
            <person name="Denef V.J."/>
            <person name="McMahon K.D."/>
            <person name="Konstantinidis K.T."/>
            <person name="Eloe-Fadrosh E.A."/>
            <person name="Kyrpides N.C."/>
            <person name="Woyke T."/>
        </authorList>
    </citation>
    <scope>NUCLEOTIDE SEQUENCE</scope>
    <source>
        <strain evidence="2">GVMAG-M-3300023184-72</strain>
    </source>
</reference>
<dbReference type="EMBL" id="MN740161">
    <property type="protein sequence ID" value="QHT90887.1"/>
    <property type="molecule type" value="Genomic_DNA"/>
</dbReference>
<evidence type="ECO:0000313" key="2">
    <source>
        <dbReference type="EMBL" id="QHT90887.1"/>
    </source>
</evidence>
<feature type="transmembrane region" description="Helical" evidence="1">
    <location>
        <begin position="88"/>
        <end position="104"/>
    </location>
</feature>
<keyword evidence="1" id="KW-1133">Transmembrane helix</keyword>